<evidence type="ECO:0000256" key="1">
    <source>
        <dbReference type="ARBA" id="ARBA00001974"/>
    </source>
</evidence>
<dbReference type="PRINTS" id="PR00371">
    <property type="entry name" value="FPNCR"/>
</dbReference>
<evidence type="ECO:0000256" key="2">
    <source>
        <dbReference type="ARBA" id="ARBA00022630"/>
    </source>
</evidence>
<dbReference type="Gene3D" id="3.10.20.30">
    <property type="match status" value="1"/>
</dbReference>
<evidence type="ECO:0000256" key="8">
    <source>
        <dbReference type="ARBA" id="ARBA00023014"/>
    </source>
</evidence>
<feature type="region of interest" description="Disordered" evidence="9">
    <location>
        <begin position="231"/>
        <end position="273"/>
    </location>
</feature>
<dbReference type="GO" id="GO:0046872">
    <property type="term" value="F:metal ion binding"/>
    <property type="evidence" value="ECO:0007669"/>
    <property type="project" value="UniProtKB-KW"/>
</dbReference>
<dbReference type="InterPro" id="IPR001041">
    <property type="entry name" value="2Fe-2S_ferredoxin-type"/>
</dbReference>
<keyword evidence="7" id="KW-0408">Iron</keyword>
<dbReference type="InterPro" id="IPR001433">
    <property type="entry name" value="OxRdtase_FAD/NAD-bd"/>
</dbReference>
<evidence type="ECO:0000256" key="6">
    <source>
        <dbReference type="ARBA" id="ARBA00023002"/>
    </source>
</evidence>
<feature type="compositionally biased region" description="Low complexity" evidence="9">
    <location>
        <begin position="255"/>
        <end position="270"/>
    </location>
</feature>
<evidence type="ECO:0000259" key="10">
    <source>
        <dbReference type="PROSITE" id="PS51085"/>
    </source>
</evidence>
<keyword evidence="5" id="KW-0274">FAD</keyword>
<dbReference type="InterPro" id="IPR006058">
    <property type="entry name" value="2Fe2S_fd_BS"/>
</dbReference>
<reference evidence="12 13" key="1">
    <citation type="submission" date="2019-06" db="EMBL/GenBank/DDBJ databases">
        <title>Whole genome shotgun sequence of Streptomyces cacaoi subsp. cacaoi NBRC 12748.</title>
        <authorList>
            <person name="Hosoyama A."/>
            <person name="Uohara A."/>
            <person name="Ohji S."/>
            <person name="Ichikawa N."/>
        </authorList>
    </citation>
    <scope>NUCLEOTIDE SEQUENCE [LARGE SCALE GENOMIC DNA]</scope>
    <source>
        <strain evidence="12 13">NBRC 12748</strain>
    </source>
</reference>
<dbReference type="Gene3D" id="3.40.50.80">
    <property type="entry name" value="Nucleotide-binding domain of ferredoxin-NADP reductase (FNR) module"/>
    <property type="match status" value="1"/>
</dbReference>
<dbReference type="InterPro" id="IPR036010">
    <property type="entry name" value="2Fe-2S_ferredoxin-like_sf"/>
</dbReference>
<keyword evidence="8" id="KW-0411">Iron-sulfur</keyword>
<protein>
    <submittedName>
        <fullName evidence="12">3-ketosteroid-9-alpha-hydroxylase reductase subunit</fullName>
    </submittedName>
</protein>
<keyword evidence="2" id="KW-0285">Flavoprotein</keyword>
<feature type="compositionally biased region" description="Low complexity" evidence="9">
    <location>
        <begin position="239"/>
        <end position="248"/>
    </location>
</feature>
<dbReference type="PROSITE" id="PS51384">
    <property type="entry name" value="FAD_FR"/>
    <property type="match status" value="1"/>
</dbReference>
<dbReference type="PROSITE" id="PS51085">
    <property type="entry name" value="2FE2S_FER_2"/>
    <property type="match status" value="1"/>
</dbReference>
<feature type="domain" description="2Fe-2S ferredoxin-type" evidence="10">
    <location>
        <begin position="274"/>
        <end position="364"/>
    </location>
</feature>
<evidence type="ECO:0000313" key="12">
    <source>
        <dbReference type="EMBL" id="GEB52786.1"/>
    </source>
</evidence>
<keyword evidence="4" id="KW-0479">Metal-binding</keyword>
<feature type="domain" description="FAD-binding FR-type" evidence="11">
    <location>
        <begin position="2"/>
        <end position="101"/>
    </location>
</feature>
<proteinExistence type="predicted"/>
<dbReference type="GO" id="GO:0016491">
    <property type="term" value="F:oxidoreductase activity"/>
    <property type="evidence" value="ECO:0007669"/>
    <property type="project" value="UniProtKB-KW"/>
</dbReference>
<dbReference type="EMBL" id="BJMM01000036">
    <property type="protein sequence ID" value="GEB52786.1"/>
    <property type="molecule type" value="Genomic_DNA"/>
</dbReference>
<dbReference type="PRINTS" id="PR00410">
    <property type="entry name" value="PHEHYDRXLASE"/>
</dbReference>
<gene>
    <name evidence="12" type="ORF">SCA03_53370</name>
</gene>
<dbReference type="InterPro" id="IPR001709">
    <property type="entry name" value="Flavoprot_Pyr_Nucl_cyt_Rdtase"/>
</dbReference>
<dbReference type="Pfam" id="PF00175">
    <property type="entry name" value="NAD_binding_1"/>
    <property type="match status" value="1"/>
</dbReference>
<dbReference type="InterPro" id="IPR050415">
    <property type="entry name" value="MRET"/>
</dbReference>
<dbReference type="InterPro" id="IPR017938">
    <property type="entry name" value="Riboflavin_synthase-like_b-brl"/>
</dbReference>
<dbReference type="PROSITE" id="PS00197">
    <property type="entry name" value="2FE2S_FER_1"/>
    <property type="match status" value="1"/>
</dbReference>
<dbReference type="Gene3D" id="2.40.30.10">
    <property type="entry name" value="Translation factors"/>
    <property type="match status" value="1"/>
</dbReference>
<dbReference type="CDD" id="cd06214">
    <property type="entry name" value="PA_degradation_oxidoreductase_like"/>
    <property type="match status" value="1"/>
</dbReference>
<comment type="cofactor">
    <cofactor evidence="1">
        <name>FAD</name>
        <dbReference type="ChEBI" id="CHEBI:57692"/>
    </cofactor>
</comment>
<dbReference type="SUPFAM" id="SSF52343">
    <property type="entry name" value="Ferredoxin reductase-like, C-terminal NADP-linked domain"/>
    <property type="match status" value="1"/>
</dbReference>
<dbReference type="AlphaFoldDB" id="A0A4Y3R501"/>
<dbReference type="PANTHER" id="PTHR47354">
    <property type="entry name" value="NADH OXIDOREDUCTASE HCR"/>
    <property type="match status" value="1"/>
</dbReference>
<evidence type="ECO:0000259" key="11">
    <source>
        <dbReference type="PROSITE" id="PS51384"/>
    </source>
</evidence>
<evidence type="ECO:0000313" key="13">
    <source>
        <dbReference type="Proteomes" id="UP000319210"/>
    </source>
</evidence>
<evidence type="ECO:0000256" key="9">
    <source>
        <dbReference type="SAM" id="MobiDB-lite"/>
    </source>
</evidence>
<keyword evidence="3" id="KW-0001">2Fe-2S</keyword>
<dbReference type="CDD" id="cd00207">
    <property type="entry name" value="fer2"/>
    <property type="match status" value="1"/>
</dbReference>
<dbReference type="Pfam" id="PF00111">
    <property type="entry name" value="Fer2"/>
    <property type="match status" value="1"/>
</dbReference>
<dbReference type="OrthoDB" id="9796486at2"/>
<dbReference type="InterPro" id="IPR012675">
    <property type="entry name" value="Beta-grasp_dom_sf"/>
</dbReference>
<name>A0A4Y3R501_STRCI</name>
<dbReference type="GO" id="GO:0050660">
    <property type="term" value="F:flavin adenine dinucleotide binding"/>
    <property type="evidence" value="ECO:0007669"/>
    <property type="project" value="TreeGrafter"/>
</dbReference>
<dbReference type="SUPFAM" id="SSF63380">
    <property type="entry name" value="Riboflavin synthase domain-like"/>
    <property type="match status" value="1"/>
</dbReference>
<dbReference type="GO" id="GO:0051537">
    <property type="term" value="F:2 iron, 2 sulfur cluster binding"/>
    <property type="evidence" value="ECO:0007669"/>
    <property type="project" value="UniProtKB-KW"/>
</dbReference>
<keyword evidence="6" id="KW-0560">Oxidoreductase</keyword>
<evidence type="ECO:0000256" key="3">
    <source>
        <dbReference type="ARBA" id="ARBA00022714"/>
    </source>
</evidence>
<dbReference type="PANTHER" id="PTHR47354:SF8">
    <property type="entry name" value="1,2-PHENYLACETYL-COA EPOXIDASE, SUBUNIT E"/>
    <property type="match status" value="1"/>
</dbReference>
<dbReference type="SUPFAM" id="SSF54292">
    <property type="entry name" value="2Fe-2S ferredoxin-like"/>
    <property type="match status" value="1"/>
</dbReference>
<dbReference type="InterPro" id="IPR017927">
    <property type="entry name" value="FAD-bd_FR_type"/>
</dbReference>
<dbReference type="RefSeq" id="WP_086814994.1">
    <property type="nucleotide sequence ID" value="NZ_BJMM01000036.1"/>
</dbReference>
<organism evidence="12 13">
    <name type="scientific">Streptomyces cacaoi</name>
    <dbReference type="NCBI Taxonomy" id="1898"/>
    <lineage>
        <taxon>Bacteria</taxon>
        <taxon>Bacillati</taxon>
        <taxon>Actinomycetota</taxon>
        <taxon>Actinomycetes</taxon>
        <taxon>Kitasatosporales</taxon>
        <taxon>Streptomycetaceae</taxon>
        <taxon>Streptomyces</taxon>
    </lineage>
</organism>
<accession>A0A4Y3R501</accession>
<comment type="caution">
    <text evidence="12">The sequence shown here is derived from an EMBL/GenBank/DDBJ whole genome shotgun (WGS) entry which is preliminary data.</text>
</comment>
<evidence type="ECO:0000256" key="7">
    <source>
        <dbReference type="ARBA" id="ARBA00023004"/>
    </source>
</evidence>
<sequence>MSRALTAIVEEVVRETADAVSLVLRPRTEEGVELAPEPGQFLTVRIPGGGARCYSFSRVGRRPRITVKRVAGGLGSGWLCDEAAPGMRLTVLPPAGAFTPRTVGGDLLLVAGGSGITPVLSLATAALRRGGGRVVLCYANRDENAVIFRDELRELAAAHPGRLLVVHLLESLGGLPTRELLGQLLAPYAAFEAYLCGPGPFMDAAAEALAAHGAPRGRIHREVFVSLTGDAFAEPEPGPGTESAEETGTGPGPGTAPSSAQAATGSGPAGRQRAEVTVELDGVIRTLPWRPGATLLDALAEGDVDAPFSCREGSCGACACRLVKGEVEQRTRGVLTDEDRAEGYILACQALAPESGDPVGISYD</sequence>
<dbReference type="InterPro" id="IPR039261">
    <property type="entry name" value="FNR_nucleotide-bd"/>
</dbReference>
<keyword evidence="13" id="KW-1185">Reference proteome</keyword>
<evidence type="ECO:0000256" key="5">
    <source>
        <dbReference type="ARBA" id="ARBA00022827"/>
    </source>
</evidence>
<evidence type="ECO:0000256" key="4">
    <source>
        <dbReference type="ARBA" id="ARBA00022723"/>
    </source>
</evidence>
<dbReference type="Proteomes" id="UP000319210">
    <property type="component" value="Unassembled WGS sequence"/>
</dbReference>